<dbReference type="CDD" id="cd23767">
    <property type="entry name" value="IQCD"/>
    <property type="match status" value="1"/>
</dbReference>
<feature type="region of interest" description="Disordered" evidence="2">
    <location>
        <begin position="280"/>
        <end position="321"/>
    </location>
</feature>
<dbReference type="PANTHER" id="PTHR13594">
    <property type="entry name" value="CENTRIOLAR COILED-COIL PROTEIN OF 110 KDA"/>
    <property type="match status" value="1"/>
</dbReference>
<evidence type="ECO:0000313" key="5">
    <source>
        <dbReference type="Proteomes" id="UP000007062"/>
    </source>
</evidence>
<dbReference type="PANTHER" id="PTHR13594:SF1">
    <property type="entry name" value="CENTRIOLAR COILED-COIL PROTEIN OF 110 KDA"/>
    <property type="match status" value="1"/>
</dbReference>
<dbReference type="SMART" id="SM00015">
    <property type="entry name" value="IQ"/>
    <property type="match status" value="1"/>
</dbReference>
<dbReference type="GO" id="GO:0007099">
    <property type="term" value="P:centriole replication"/>
    <property type="evidence" value="ECO:0000318"/>
    <property type="project" value="GO_Central"/>
</dbReference>
<reference evidence="4" key="6">
    <citation type="submission" date="2020-05" db="UniProtKB">
        <authorList>
            <consortium name="EnsemblMetazoa"/>
        </authorList>
    </citation>
    <scope>IDENTIFICATION</scope>
    <source>
        <strain evidence="4">PEST</strain>
    </source>
</reference>
<dbReference type="EMBL" id="AAAB01008844">
    <property type="protein sequence ID" value="EAL41354.3"/>
    <property type="molecule type" value="Genomic_DNA"/>
</dbReference>
<dbReference type="FunCoup" id="Q5TV96">
    <property type="interactions" value="49"/>
</dbReference>
<dbReference type="Pfam" id="PF16025">
    <property type="entry name" value="CaM_bind"/>
    <property type="match status" value="1"/>
</dbReference>
<dbReference type="GO" id="GO:0005814">
    <property type="term" value="C:centriole"/>
    <property type="evidence" value="ECO:0000318"/>
    <property type="project" value="GO_Central"/>
</dbReference>
<proteinExistence type="predicted"/>
<reference evidence="3 5" key="1">
    <citation type="journal article" date="2002" name="Science">
        <title>The genome sequence of the malaria mosquito Anopheles gambiae.</title>
        <authorList>
            <person name="Holt R.A."/>
            <person name="Subramanian G.M."/>
            <person name="Halpern A."/>
            <person name="Sutton G.G."/>
            <person name="Charlab R."/>
            <person name="Nusskern D.R."/>
            <person name="Wincker P."/>
            <person name="Clark A.G."/>
            <person name="Ribeiro J.M."/>
            <person name="Wides R."/>
            <person name="Salzberg S.L."/>
            <person name="Loftus B."/>
            <person name="Yandell M."/>
            <person name="Majoros W.H."/>
            <person name="Rusch D.B."/>
            <person name="Lai Z."/>
            <person name="Kraft C.L."/>
            <person name="Abril J.F."/>
            <person name="Anthouard V."/>
            <person name="Arensburger P."/>
            <person name="Atkinson P.W."/>
            <person name="Baden H."/>
            <person name="de Berardinis V."/>
            <person name="Baldwin D."/>
            <person name="Benes V."/>
            <person name="Biedler J."/>
            <person name="Blass C."/>
            <person name="Bolanos R."/>
            <person name="Boscus D."/>
            <person name="Barnstead M."/>
            <person name="Cai S."/>
            <person name="Center A."/>
            <person name="Chaturverdi K."/>
            <person name="Christophides G.K."/>
            <person name="Chrystal M.A."/>
            <person name="Clamp M."/>
            <person name="Cravchik A."/>
            <person name="Curwen V."/>
            <person name="Dana A."/>
            <person name="Delcher A."/>
            <person name="Dew I."/>
            <person name="Evans C.A."/>
            <person name="Flanigan M."/>
            <person name="Grundschober-Freimoser A."/>
            <person name="Friedli L."/>
            <person name="Gu Z."/>
            <person name="Guan P."/>
            <person name="Guigo R."/>
            <person name="Hillenmeyer M.E."/>
            <person name="Hladun S.L."/>
            <person name="Hogan J.R."/>
            <person name="Hong Y.S."/>
            <person name="Hoover J."/>
            <person name="Jaillon O."/>
            <person name="Ke Z."/>
            <person name="Kodira C."/>
            <person name="Kokoza E."/>
            <person name="Koutsos A."/>
            <person name="Letunic I."/>
            <person name="Levitsky A."/>
            <person name="Liang Y."/>
            <person name="Lin J.J."/>
            <person name="Lobo N.F."/>
            <person name="Lopez J.R."/>
            <person name="Malek J.A."/>
            <person name="McIntosh T.C."/>
            <person name="Meister S."/>
            <person name="Miller J."/>
            <person name="Mobarry C."/>
            <person name="Mongin E."/>
            <person name="Murphy S.D."/>
            <person name="O'Brochta D.A."/>
            <person name="Pfannkoch C."/>
            <person name="Qi R."/>
            <person name="Regier M.A."/>
            <person name="Remington K."/>
            <person name="Shao H."/>
            <person name="Sharakhova M.V."/>
            <person name="Sitter C.D."/>
            <person name="Shetty J."/>
            <person name="Smith T.J."/>
            <person name="Strong R."/>
            <person name="Sun J."/>
            <person name="Thomasova D."/>
            <person name="Ton L.Q."/>
            <person name="Topalis P."/>
            <person name="Tu Z."/>
            <person name="Unger M.F."/>
            <person name="Walenz B."/>
            <person name="Wang A."/>
            <person name="Wang J."/>
            <person name="Wang M."/>
            <person name="Wang X."/>
            <person name="Woodford K.J."/>
            <person name="Wortman J.R."/>
            <person name="Wu M."/>
            <person name="Yao A."/>
            <person name="Zdobnov E.M."/>
            <person name="Zhang H."/>
            <person name="Zhao Q."/>
            <person name="Zhao S."/>
            <person name="Zhu S.C."/>
            <person name="Zhimulev I."/>
            <person name="Coluzzi M."/>
            <person name="della Torre A."/>
            <person name="Roth C.W."/>
            <person name="Louis C."/>
            <person name="Kalush F."/>
            <person name="Mural R.J."/>
            <person name="Myers E.W."/>
            <person name="Adams M.D."/>
            <person name="Smith H.O."/>
            <person name="Broder S."/>
            <person name="Gardner M.J."/>
            <person name="Fraser C.M."/>
            <person name="Birney E."/>
            <person name="Bork P."/>
            <person name="Brey P.T."/>
            <person name="Venter J.C."/>
            <person name="Weissenbach J."/>
            <person name="Kafatos F.C."/>
            <person name="Collins F.H."/>
            <person name="Hoffman S.L."/>
        </authorList>
    </citation>
    <scope>NUCLEOTIDE SEQUENCE [LARGE SCALE GENOMIC DNA]</scope>
    <source>
        <strain evidence="3 5">PEST</strain>
    </source>
</reference>
<dbReference type="AlphaFoldDB" id="Q5TV96"/>
<reference evidence="3" key="5">
    <citation type="submission" date="2011-05" db="EMBL/GenBank/DDBJ databases">
        <authorList>
            <consortium name="VectorBase"/>
        </authorList>
    </citation>
    <scope>NUCLEOTIDE SEQUENCE</scope>
    <source>
        <strain evidence="3">PEST</strain>
    </source>
</reference>
<evidence type="ECO:0000313" key="4">
    <source>
        <dbReference type="EnsemblMetazoa" id="AGAP003868-PA"/>
    </source>
</evidence>
<dbReference type="VEuPathDB" id="VectorBase:AGAP003868"/>
<feature type="region of interest" description="Disordered" evidence="2">
    <location>
        <begin position="147"/>
        <end position="189"/>
    </location>
</feature>
<dbReference type="OMA" id="MIRRDRY"/>
<gene>
    <name evidence="4" type="primary">3290918</name>
    <name evidence="3" type="ORF">AgaP_AGAP003868</name>
</gene>
<dbReference type="InterPro" id="IPR000048">
    <property type="entry name" value="IQ_motif_EF-hand-BS"/>
</dbReference>
<feature type="compositionally biased region" description="Polar residues" evidence="2">
    <location>
        <begin position="233"/>
        <end position="248"/>
    </location>
</feature>
<evidence type="ECO:0000256" key="1">
    <source>
        <dbReference type="SAM" id="Coils"/>
    </source>
</evidence>
<keyword evidence="5" id="KW-1185">Reference proteome</keyword>
<dbReference type="PROSITE" id="PS50096">
    <property type="entry name" value="IQ"/>
    <property type="match status" value="1"/>
</dbReference>
<sequence>MESNFVSVFKLDGVPILPPLVNDEVRAAVAIYRQKAMEIENRLQEKRRASAVNNCVVSQSVDENNGATKDVKAVSTLDASNTAHSPTSESTAEAQACESVTITPVEVANDAGPIASLNVLERTSAVIPPSPKLLPDEVWRGQEELGTLETKETDEKDASNCNSLSTQRLQSDPEQPSWQSPTRTVTPTSEEALPWFPLVRSNTFNLEKPSVDLMNLQRVGHSTPIDRPRVNPVVQSTDSPKQHQNPPDQSKPIEAARNAFADRENTPVKSAIGASVVQGVNQSIGEQKKPDTDPAKCRPKRKTASRRISHSSAGSGRASERAFESVAQALTTHEQRMLELLKRQEEERLMLEQSFREKTQELVALCAKTLTIDEGNGMLAGNGENHLSMSVSGTVRTKTPDLHTASSVSQLSLCDVSYDSCTDTDDAAYQTCQANGTSEENVDNNSELTLTGNQSCTNDAGRTIRSSVRRTANRTPDRNGNEEFSLLPQRMLELQQHRAATIINAYARGYLTRRLFKTDEVQSIKRTIADIVCFIISLQSEGTGRSRDTNLATAALRRDAGKHIASCLDRLHDIFVNFTTPERLQMIRRDRSLQRKPTLPTHRQLQSS</sequence>
<evidence type="ECO:0000313" key="3">
    <source>
        <dbReference type="EMBL" id="EAL41354.3"/>
    </source>
</evidence>
<feature type="region of interest" description="Disordered" evidence="2">
    <location>
        <begin position="221"/>
        <end position="251"/>
    </location>
</feature>
<reference evidence="3" key="4">
    <citation type="journal article" date="2007" name="Genome Biol.">
        <title>Update of the Anopheles gambiae PEST genome assembly.</title>
        <authorList>
            <person name="Sharakhova M.V."/>
            <person name="Hammond M.P."/>
            <person name="Lobo N.F."/>
            <person name="Krzywinski J."/>
            <person name="Unger M.F."/>
            <person name="Hillenmeyer M.E."/>
            <person name="Bruggner R.V."/>
            <person name="Birney E."/>
            <person name="Collins F.H."/>
        </authorList>
    </citation>
    <scope>NUCLEOTIDE SEQUENCE</scope>
    <source>
        <strain evidence="3">PEST</strain>
    </source>
</reference>
<dbReference type="HOGENOM" id="CLU_449206_0_0_1"/>
<dbReference type="PaxDb" id="7165-AGAP003868-PA"/>
<accession>Q5TV96</accession>
<feature type="compositionally biased region" description="Basic residues" evidence="2">
    <location>
        <begin position="297"/>
        <end position="309"/>
    </location>
</feature>
<dbReference type="STRING" id="7165.Q5TV96"/>
<protein>
    <submittedName>
        <fullName evidence="3">AGAP003868-PA</fullName>
    </submittedName>
</protein>
<dbReference type="GO" id="GO:0032465">
    <property type="term" value="P:regulation of cytokinesis"/>
    <property type="evidence" value="ECO:0007669"/>
    <property type="project" value="InterPro"/>
</dbReference>
<keyword evidence="1" id="KW-0175">Coiled coil</keyword>
<dbReference type="InterPro" id="IPR033207">
    <property type="entry name" value="CCP110"/>
</dbReference>
<feature type="compositionally biased region" description="Basic and acidic residues" evidence="2">
    <location>
        <begin position="147"/>
        <end position="158"/>
    </location>
</feature>
<dbReference type="GO" id="GO:0032053">
    <property type="term" value="P:ciliary basal body organization"/>
    <property type="evidence" value="ECO:0000318"/>
    <property type="project" value="GO_Central"/>
</dbReference>
<dbReference type="KEGG" id="aga:3290918"/>
<organism evidence="3">
    <name type="scientific">Anopheles gambiae</name>
    <name type="common">African malaria mosquito</name>
    <dbReference type="NCBI Taxonomy" id="7165"/>
    <lineage>
        <taxon>Eukaryota</taxon>
        <taxon>Metazoa</taxon>
        <taxon>Ecdysozoa</taxon>
        <taxon>Arthropoda</taxon>
        <taxon>Hexapoda</taxon>
        <taxon>Insecta</taxon>
        <taxon>Pterygota</taxon>
        <taxon>Neoptera</taxon>
        <taxon>Endopterygota</taxon>
        <taxon>Diptera</taxon>
        <taxon>Nematocera</taxon>
        <taxon>Culicoidea</taxon>
        <taxon>Culicidae</taxon>
        <taxon>Anophelinae</taxon>
        <taxon>Anopheles</taxon>
    </lineage>
</organism>
<evidence type="ECO:0000256" key="2">
    <source>
        <dbReference type="SAM" id="MobiDB-lite"/>
    </source>
</evidence>
<feature type="coiled-coil region" evidence="1">
    <location>
        <begin position="22"/>
        <end position="49"/>
    </location>
</feature>
<dbReference type="VEuPathDB" id="VectorBase:AGAMI1_009047"/>
<reference evidence="3" key="2">
    <citation type="submission" date="2002-03" db="EMBL/GenBank/DDBJ databases">
        <authorList>
            <consortium name="The Anopheles Genome Sequencing Consortium"/>
        </authorList>
    </citation>
    <scope>NUCLEOTIDE SEQUENCE</scope>
    <source>
        <strain evidence="3">PEST</strain>
    </source>
</reference>
<feature type="compositionally biased region" description="Basic and acidic residues" evidence="2">
    <location>
        <begin position="286"/>
        <end position="296"/>
    </location>
</feature>
<reference evidence="3 4" key="3">
    <citation type="journal article" date="2004" name="Trends Parasitol.">
        <title>The Anopheles gambiae genome: an update.</title>
        <authorList>
            <person name="Mongin E."/>
            <person name="Louis C."/>
            <person name="Holt R.A."/>
            <person name="Birney E."/>
            <person name="Collins F.H."/>
        </authorList>
    </citation>
    <scope>NUCLEOTIDE SEQUENCE</scope>
    <source>
        <strain evidence="3 4">PEST</strain>
    </source>
</reference>
<dbReference type="EnsemblMetazoa" id="AGAP003868-RA">
    <property type="protein sequence ID" value="AGAP003868-PA"/>
    <property type="gene ID" value="AGAP003868"/>
</dbReference>
<dbReference type="Proteomes" id="UP000007062">
    <property type="component" value="Chromosome 2R"/>
</dbReference>
<feature type="compositionally biased region" description="Polar residues" evidence="2">
    <location>
        <begin position="159"/>
        <end position="189"/>
    </location>
</feature>
<name>Q5TV96_ANOGA</name>
<dbReference type="eggNOG" id="ENOG502QUVS">
    <property type="taxonomic scope" value="Eukaryota"/>
</dbReference>